<evidence type="ECO:0000256" key="1">
    <source>
        <dbReference type="SAM" id="MobiDB-lite"/>
    </source>
</evidence>
<keyword evidence="2" id="KW-0732">Signal</keyword>
<dbReference type="EMBL" id="AGSI01000023">
    <property type="protein sequence ID" value="EIE18507.1"/>
    <property type="molecule type" value="Genomic_DNA"/>
</dbReference>
<comment type="caution">
    <text evidence="3">The sequence shown here is derived from an EMBL/GenBank/DDBJ whole genome shotgun (WGS) entry which is preliminary data.</text>
</comment>
<sequence length="473" mass="48350">MEPCIGVRQGFAILLIVALLPTPISGADIGKDAAAAPKGAAENSYSAALLSGGPFAVEEIPPASPTGAPALAPLQAVPGDADVIRLPATDPVLADNGGNRRLLQGPRGAAPAPSLAAVAPAEAGIAKEAPIIASSKLVWPSFEQMLAPAESAPAESAPTPAAKLAGHSLRSLKMIPIIYAKPYARAAAPAARLAVPAPAPAVKPAAPKRAHAPALRTVSNPPKLTAARHAAAPSPAVAPAVKRAAAAAARAVQPSKTAVSGRAAPAAPAQRLPLEEPREGADNRRRLLSNGAIPQLDQVYWLDGADTEAREVAAQRLWASPAYRALQQPSWPTSADAPASDNSPAGPLPAPPSPLLPTPQQPLEPSKPDAASMRRMQEHASPLEQGYLPEPLFHSTADKAEAAHASKTMGVSVDALRRRPLQMVVLDPVENGDPDVINLLNMLGVPLSAELTAATRPIAEGKEAPGPKPARTA</sequence>
<protein>
    <submittedName>
        <fullName evidence="3">Uncharacterized protein</fullName>
    </submittedName>
</protein>
<dbReference type="Proteomes" id="UP000007264">
    <property type="component" value="Unassembled WGS sequence"/>
</dbReference>
<dbReference type="RefSeq" id="XP_005643051.1">
    <property type="nucleotide sequence ID" value="XM_005642994.1"/>
</dbReference>
<feature type="region of interest" description="Disordered" evidence="1">
    <location>
        <begin position="329"/>
        <end position="380"/>
    </location>
</feature>
<keyword evidence="4" id="KW-1185">Reference proteome</keyword>
<reference evidence="3 4" key="1">
    <citation type="journal article" date="2012" name="Genome Biol.">
        <title>The genome of the polar eukaryotic microalga coccomyxa subellipsoidea reveals traits of cold adaptation.</title>
        <authorList>
            <person name="Blanc G."/>
            <person name="Agarkova I."/>
            <person name="Grimwood J."/>
            <person name="Kuo A."/>
            <person name="Brueggeman A."/>
            <person name="Dunigan D."/>
            <person name="Gurnon J."/>
            <person name="Ladunga I."/>
            <person name="Lindquist E."/>
            <person name="Lucas S."/>
            <person name="Pangilinan J."/>
            <person name="Proschold T."/>
            <person name="Salamov A."/>
            <person name="Schmutz J."/>
            <person name="Weeks D."/>
            <person name="Yamada T."/>
            <person name="Claverie J.M."/>
            <person name="Grigoriev I."/>
            <person name="Van Etten J."/>
            <person name="Lomsadze A."/>
            <person name="Borodovsky M."/>
        </authorList>
    </citation>
    <scope>NUCLEOTIDE SEQUENCE [LARGE SCALE GENOMIC DNA]</scope>
    <source>
        <strain evidence="3 4">C-169</strain>
    </source>
</reference>
<organism evidence="3 4">
    <name type="scientific">Coccomyxa subellipsoidea (strain C-169)</name>
    <name type="common">Green microalga</name>
    <dbReference type="NCBI Taxonomy" id="574566"/>
    <lineage>
        <taxon>Eukaryota</taxon>
        <taxon>Viridiplantae</taxon>
        <taxon>Chlorophyta</taxon>
        <taxon>core chlorophytes</taxon>
        <taxon>Trebouxiophyceae</taxon>
        <taxon>Trebouxiophyceae incertae sedis</taxon>
        <taxon>Coccomyxaceae</taxon>
        <taxon>Coccomyxa</taxon>
        <taxon>Coccomyxa subellipsoidea</taxon>
    </lineage>
</organism>
<evidence type="ECO:0000313" key="4">
    <source>
        <dbReference type="Proteomes" id="UP000007264"/>
    </source>
</evidence>
<feature type="compositionally biased region" description="Low complexity" evidence="1">
    <location>
        <begin position="332"/>
        <end position="345"/>
    </location>
</feature>
<proteinExistence type="predicted"/>
<evidence type="ECO:0000313" key="3">
    <source>
        <dbReference type="EMBL" id="EIE18507.1"/>
    </source>
</evidence>
<feature type="region of interest" description="Disordered" evidence="1">
    <location>
        <begin position="253"/>
        <end position="280"/>
    </location>
</feature>
<gene>
    <name evidence="3" type="ORF">COCSUDRAFT_45302</name>
</gene>
<name>I0YJD8_COCSC</name>
<dbReference type="GeneID" id="17036564"/>
<feature type="compositionally biased region" description="Pro residues" evidence="1">
    <location>
        <begin position="346"/>
        <end position="362"/>
    </location>
</feature>
<evidence type="ECO:0000256" key="2">
    <source>
        <dbReference type="SAM" id="SignalP"/>
    </source>
</evidence>
<accession>I0YJD8</accession>
<feature type="signal peptide" evidence="2">
    <location>
        <begin position="1"/>
        <end position="26"/>
    </location>
</feature>
<feature type="chain" id="PRO_5003636264" evidence="2">
    <location>
        <begin position="27"/>
        <end position="473"/>
    </location>
</feature>
<dbReference type="KEGG" id="csl:COCSUDRAFT_45302"/>
<dbReference type="AlphaFoldDB" id="I0YJD8"/>